<dbReference type="EMBL" id="OB660609">
    <property type="protein sequence ID" value="CAD7225593.1"/>
    <property type="molecule type" value="Genomic_DNA"/>
</dbReference>
<evidence type="ECO:0000313" key="2">
    <source>
        <dbReference type="EMBL" id="CAD7225593.1"/>
    </source>
</evidence>
<name>A0A7R8WB53_9CRUS</name>
<protein>
    <submittedName>
        <fullName evidence="2">Uncharacterized protein</fullName>
    </submittedName>
</protein>
<proteinExistence type="predicted"/>
<feature type="region of interest" description="Disordered" evidence="1">
    <location>
        <begin position="28"/>
        <end position="80"/>
    </location>
</feature>
<gene>
    <name evidence="2" type="ORF">CTOB1V02_LOCUS3529</name>
</gene>
<accession>A0A7R8WB53</accession>
<feature type="compositionally biased region" description="Low complexity" evidence="1">
    <location>
        <begin position="28"/>
        <end position="68"/>
    </location>
</feature>
<dbReference type="AlphaFoldDB" id="A0A7R8WB53"/>
<sequence length="144" mass="15266">MSQAAGGSVVTRRSLDFSEESIFRRSTFSPAISTTPSSSASSTAPGPSTAAARSAATSTRAASNTSSAVGTVRESSKSSLNPLVQLPLNNGFSEEEIASQKVLSEVTKVNREAHDRRVADLLKSLEFLDRTAWAFDPPESFLQL</sequence>
<reference evidence="2" key="1">
    <citation type="submission" date="2020-11" db="EMBL/GenBank/DDBJ databases">
        <authorList>
            <person name="Tran Van P."/>
        </authorList>
    </citation>
    <scope>NUCLEOTIDE SEQUENCE</scope>
</reference>
<organism evidence="2">
    <name type="scientific">Cyprideis torosa</name>
    <dbReference type="NCBI Taxonomy" id="163714"/>
    <lineage>
        <taxon>Eukaryota</taxon>
        <taxon>Metazoa</taxon>
        <taxon>Ecdysozoa</taxon>
        <taxon>Arthropoda</taxon>
        <taxon>Crustacea</taxon>
        <taxon>Oligostraca</taxon>
        <taxon>Ostracoda</taxon>
        <taxon>Podocopa</taxon>
        <taxon>Podocopida</taxon>
        <taxon>Cytherocopina</taxon>
        <taxon>Cytheroidea</taxon>
        <taxon>Cytherideidae</taxon>
        <taxon>Cyprideis</taxon>
    </lineage>
</organism>
<evidence type="ECO:0000256" key="1">
    <source>
        <dbReference type="SAM" id="MobiDB-lite"/>
    </source>
</evidence>